<evidence type="ECO:0000256" key="1">
    <source>
        <dbReference type="SAM" id="MobiDB-lite"/>
    </source>
</evidence>
<evidence type="ECO:0000313" key="5">
    <source>
        <dbReference type="Proteomes" id="UP000501107"/>
    </source>
</evidence>
<protein>
    <submittedName>
        <fullName evidence="3">Uncharacterized protein</fullName>
    </submittedName>
</protein>
<dbReference type="Proteomes" id="UP000031876">
    <property type="component" value="Plasmid 4"/>
</dbReference>
<reference evidence="3 5" key="2">
    <citation type="submission" date="2020-05" db="EMBL/GenBank/DDBJ databases">
        <title>FDA dAtabase for Regulatory Grade micrObial Sequences (FDA-ARGOS): Supporting development and validation of Infectious Disease Dx tests.</title>
        <authorList>
            <person name="Nelson B."/>
            <person name="Plummer A."/>
            <person name="Tallon L."/>
            <person name="Sadzewicz L."/>
            <person name="Zhao X."/>
            <person name="Vavikolanu K."/>
            <person name="Mehta A."/>
            <person name="Aluvathingal J."/>
            <person name="Nadendla S."/>
            <person name="Myers T."/>
            <person name="Yan Y."/>
            <person name="Sichtig H."/>
        </authorList>
    </citation>
    <scope>NUCLEOTIDE SEQUENCE [LARGE SCALE GENOMIC DNA]</scope>
    <source>
        <strain evidence="3 5">FDAARGOS_795</strain>
        <plasmid evidence="3 5">unnamed2</plasmid>
    </source>
</reference>
<dbReference type="EMBL" id="CP009333">
    <property type="protein sequence ID" value="AJG73744.1"/>
    <property type="molecule type" value="Genomic_DNA"/>
</dbReference>
<sequence>MNKKEGNEHLIFGLSSEGKSSVTNEQRTLKDLEKQQKQGHSTHPLYVDPPNGEKENEEK</sequence>
<feature type="region of interest" description="Disordered" evidence="1">
    <location>
        <begin position="1"/>
        <end position="59"/>
    </location>
</feature>
<dbReference type="KEGG" id="btw:BF38_6280"/>
<reference evidence="2 4" key="1">
    <citation type="journal article" date="2015" name="Genome Announc.">
        <title>Complete genome sequences for 35 biothreat assay-relevant bacillus species.</title>
        <authorList>
            <person name="Johnson S.L."/>
            <person name="Daligault H.E."/>
            <person name="Davenport K.W."/>
            <person name="Jaissle J."/>
            <person name="Frey K.G."/>
            <person name="Ladner J.T."/>
            <person name="Broomall S.M."/>
            <person name="Bishop-Lilly K.A."/>
            <person name="Bruce D.C."/>
            <person name="Gibbons H.S."/>
            <person name="Coyne S.R."/>
            <person name="Lo C.C."/>
            <person name="Meincke L."/>
            <person name="Munk A.C."/>
            <person name="Koroleva G.I."/>
            <person name="Rosenzweig C.N."/>
            <person name="Palacios G.F."/>
            <person name="Redden C.L."/>
            <person name="Minogue T.D."/>
            <person name="Chain P.S."/>
        </authorList>
    </citation>
    <scope>NUCLEOTIDE SEQUENCE [LARGE SCALE GENOMIC DNA]</scope>
    <source>
        <strain evidence="2 4">HD1011</strain>
        <plasmid evidence="2 4">4</plasmid>
    </source>
</reference>
<name>A0A0B5N7K4_BACTU</name>
<dbReference type="AlphaFoldDB" id="A0A0B5N7K4"/>
<geneLocation type="plasmid" evidence="3 5">
    <name>unnamed2</name>
</geneLocation>
<organism evidence="3 5">
    <name type="scientific">Bacillus thuringiensis</name>
    <dbReference type="NCBI Taxonomy" id="1428"/>
    <lineage>
        <taxon>Bacteria</taxon>
        <taxon>Bacillati</taxon>
        <taxon>Bacillota</taxon>
        <taxon>Bacilli</taxon>
        <taxon>Bacillales</taxon>
        <taxon>Bacillaceae</taxon>
        <taxon>Bacillus</taxon>
        <taxon>Bacillus cereus group</taxon>
    </lineage>
</organism>
<evidence type="ECO:0000313" key="3">
    <source>
        <dbReference type="EMBL" id="QKH22549.1"/>
    </source>
</evidence>
<dbReference type="Proteomes" id="UP000501107">
    <property type="component" value="Plasmid unnamed2"/>
</dbReference>
<evidence type="ECO:0000313" key="2">
    <source>
        <dbReference type="EMBL" id="AJG73744.1"/>
    </source>
</evidence>
<feature type="compositionally biased region" description="Basic and acidic residues" evidence="1">
    <location>
        <begin position="27"/>
        <end position="36"/>
    </location>
</feature>
<proteinExistence type="predicted"/>
<dbReference type="RefSeq" id="WP_001034329.1">
    <property type="nucleotide sequence ID" value="NZ_CP009333.1"/>
</dbReference>
<feature type="compositionally biased region" description="Polar residues" evidence="1">
    <location>
        <begin position="17"/>
        <end position="26"/>
    </location>
</feature>
<geneLocation type="plasmid" evidence="2 4">
    <name>4</name>
</geneLocation>
<accession>A0A0B5N7K4</accession>
<dbReference type="EMBL" id="CP053978">
    <property type="protein sequence ID" value="QKH22549.1"/>
    <property type="molecule type" value="Genomic_DNA"/>
</dbReference>
<gene>
    <name evidence="2" type="ORF">BF38_6280</name>
    <name evidence="3" type="ORF">FOC89_00755</name>
</gene>
<evidence type="ECO:0000313" key="4">
    <source>
        <dbReference type="Proteomes" id="UP000031876"/>
    </source>
</evidence>
<keyword evidence="3" id="KW-0614">Plasmid</keyword>